<dbReference type="GO" id="GO:0022857">
    <property type="term" value="F:transmembrane transporter activity"/>
    <property type="evidence" value="ECO:0007669"/>
    <property type="project" value="InterPro"/>
</dbReference>
<dbReference type="KEGG" id="sta:STHERM_c17930"/>
<proteinExistence type="predicted"/>
<dbReference type="Gene3D" id="3.40.190.10">
    <property type="entry name" value="Periplasmic binding protein-like II"/>
    <property type="match status" value="1"/>
</dbReference>
<dbReference type="eggNOG" id="COG1732">
    <property type="taxonomic scope" value="Bacteria"/>
</dbReference>
<protein>
    <submittedName>
        <fullName evidence="2">Transporter</fullName>
    </submittedName>
</protein>
<sequence length="321" mass="35286">MYARHTIQGVVLRKFVLLFLSVFLIFSLVISCAKKQEETRGPITVASKIDTEGALLGTMIVILLEEHGFAVENKVQLGPTDIVRKAIINGQIDIYPEYTGNGGFFYPEAPRDVWKDRIEAYRTVRDLDYETHRLVWLEPAPANNTWAIAVRKDLAGGSLSTLEDLARYIEQGGEFKIAVSEEFVSRPDALPAFEEAYGFTLAKSQMLVLSGGNTATTERAAAEGTDGVNAAMAYGTDGQLAALGLVVLEDNLGVQPVYEPAPVVREEVLKTYPEIEEILEPVFKSLTLTTLQSLNARIAVEGEDPAVVAREYLVRKGFISD</sequence>
<dbReference type="Gene3D" id="3.40.190.120">
    <property type="entry name" value="Osmoprotection protein (prox), domain 2"/>
    <property type="match status" value="1"/>
</dbReference>
<dbReference type="PROSITE" id="PS51257">
    <property type="entry name" value="PROKAR_LIPOPROTEIN"/>
    <property type="match status" value="1"/>
</dbReference>
<dbReference type="GO" id="GO:0043190">
    <property type="term" value="C:ATP-binding cassette (ABC) transporter complex"/>
    <property type="evidence" value="ECO:0007669"/>
    <property type="project" value="InterPro"/>
</dbReference>
<accession>E0RPE6</accession>
<gene>
    <name evidence="2" type="ordered locus">STHERM_c17930</name>
</gene>
<dbReference type="EMBL" id="CP001698">
    <property type="protein sequence ID" value="ADN02728.1"/>
    <property type="molecule type" value="Genomic_DNA"/>
</dbReference>
<dbReference type="SUPFAM" id="SSF53850">
    <property type="entry name" value="Periplasmic binding protein-like II"/>
    <property type="match status" value="1"/>
</dbReference>
<evidence type="ECO:0000313" key="2">
    <source>
        <dbReference type="EMBL" id="ADN02728.1"/>
    </source>
</evidence>
<dbReference type="AlphaFoldDB" id="E0RPE6"/>
<reference evidence="2 3" key="2">
    <citation type="journal article" date="2010" name="J. Bacteriol.">
        <title>Genome sequence of the polysaccharide-degrading, thermophilic anaerobe Spirochaeta thermophila DSM 6192.</title>
        <authorList>
            <person name="Angelov A."/>
            <person name="Liebl S."/>
            <person name="Ballschmiter M."/>
            <person name="Bomeke M."/>
            <person name="Lehmann R."/>
            <person name="Liesegang H."/>
            <person name="Daniel R."/>
            <person name="Liebl W."/>
        </authorList>
    </citation>
    <scope>NUCLEOTIDE SEQUENCE [LARGE SCALE GENOMIC DNA]</scope>
    <source>
        <strain evidence="3">ATCC 49972 / DSM 6192 / RI 19.B1</strain>
    </source>
</reference>
<dbReference type="Pfam" id="PF04069">
    <property type="entry name" value="OpuAC"/>
    <property type="match status" value="1"/>
</dbReference>
<evidence type="ECO:0000259" key="1">
    <source>
        <dbReference type="Pfam" id="PF04069"/>
    </source>
</evidence>
<reference key="1">
    <citation type="submission" date="2009-08" db="EMBL/GenBank/DDBJ databases">
        <title>The genome sequence of Spirochaeta thermophila DSM6192.</title>
        <authorList>
            <person name="Angelov A."/>
            <person name="Mientus M."/>
            <person name="Wittenberg S."/>
            <person name="Lehmann R."/>
            <person name="Liesegang H."/>
            <person name="Daniel R."/>
            <person name="Liebl W."/>
        </authorList>
    </citation>
    <scope>NUCLEOTIDE SEQUENCE</scope>
    <source>
        <strain>DSM 6192</strain>
    </source>
</reference>
<dbReference type="PaxDb" id="665571-STHERM_c17930"/>
<dbReference type="HOGENOM" id="CLU_038355_1_1_12"/>
<dbReference type="CDD" id="cd13616">
    <property type="entry name" value="PBP2_OsmF"/>
    <property type="match status" value="1"/>
</dbReference>
<organism evidence="2 3">
    <name type="scientific">Winmispira thermophila (strain ATCC 49972 / DSM 6192 / RI 19.B1)</name>
    <name type="common">Spirochaeta thermophila</name>
    <dbReference type="NCBI Taxonomy" id="665571"/>
    <lineage>
        <taxon>Bacteria</taxon>
        <taxon>Pseudomonadati</taxon>
        <taxon>Spirochaetota</taxon>
        <taxon>Spirochaetia</taxon>
        <taxon>Winmispirales</taxon>
        <taxon>Winmispiraceae</taxon>
        <taxon>Winmispira</taxon>
    </lineage>
</organism>
<dbReference type="Proteomes" id="UP000001296">
    <property type="component" value="Chromosome"/>
</dbReference>
<dbReference type="InterPro" id="IPR007210">
    <property type="entry name" value="ABC_Gly_betaine_transp_sub-bd"/>
</dbReference>
<name>E0RPE6_WINT6</name>
<feature type="domain" description="ABC-type glycine betaine transport system substrate-binding" evidence="1">
    <location>
        <begin position="42"/>
        <end position="313"/>
    </location>
</feature>
<evidence type="ECO:0000313" key="3">
    <source>
        <dbReference type="Proteomes" id="UP000001296"/>
    </source>
</evidence>